<dbReference type="SUPFAM" id="SSF55931">
    <property type="entry name" value="Glutamine synthetase/guanido kinase"/>
    <property type="match status" value="1"/>
</dbReference>
<evidence type="ECO:0000313" key="13">
    <source>
        <dbReference type="EMBL" id="WZL76989.1"/>
    </source>
</evidence>
<dbReference type="Gene3D" id="3.30.590.10">
    <property type="entry name" value="Glutamine synthetase/guanido kinase, catalytic domain"/>
    <property type="match status" value="1"/>
</dbReference>
<comment type="subcellular location">
    <subcellularLocation>
        <location evidence="1">Cytoplasm</location>
    </subcellularLocation>
</comment>
<keyword evidence="5 10" id="KW-0436">Ligase</keyword>
<evidence type="ECO:0000256" key="1">
    <source>
        <dbReference type="ARBA" id="ARBA00004496"/>
    </source>
</evidence>
<proteinExistence type="inferred from homology"/>
<evidence type="ECO:0000256" key="2">
    <source>
        <dbReference type="ARBA" id="ARBA00009897"/>
    </source>
</evidence>
<dbReference type="PROSITE" id="PS51986">
    <property type="entry name" value="GS_BETA_GRASP"/>
    <property type="match status" value="1"/>
</dbReference>
<keyword evidence="6 10" id="KW-0547">Nucleotide-binding</keyword>
<evidence type="ECO:0000256" key="3">
    <source>
        <dbReference type="ARBA" id="ARBA00021364"/>
    </source>
</evidence>
<dbReference type="InterPro" id="IPR008147">
    <property type="entry name" value="Gln_synt_N"/>
</dbReference>
<evidence type="ECO:0000256" key="5">
    <source>
        <dbReference type="ARBA" id="ARBA00022598"/>
    </source>
</evidence>
<evidence type="ECO:0000256" key="6">
    <source>
        <dbReference type="ARBA" id="ARBA00022741"/>
    </source>
</evidence>
<keyword evidence="14" id="KW-1185">Reference proteome</keyword>
<comment type="catalytic activity">
    <reaction evidence="10">
        <text>L-glutamate + NH4(+) + ATP = L-glutamine + ADP + phosphate + H(+)</text>
        <dbReference type="Rhea" id="RHEA:16169"/>
        <dbReference type="ChEBI" id="CHEBI:15378"/>
        <dbReference type="ChEBI" id="CHEBI:28938"/>
        <dbReference type="ChEBI" id="CHEBI:29985"/>
        <dbReference type="ChEBI" id="CHEBI:30616"/>
        <dbReference type="ChEBI" id="CHEBI:43474"/>
        <dbReference type="ChEBI" id="CHEBI:58359"/>
        <dbReference type="ChEBI" id="CHEBI:456216"/>
        <dbReference type="EC" id="6.3.1.2"/>
    </reaction>
</comment>
<keyword evidence="7 10" id="KW-0067">ATP-binding</keyword>
<evidence type="ECO:0000259" key="12">
    <source>
        <dbReference type="PROSITE" id="PS51987"/>
    </source>
</evidence>
<dbReference type="SUPFAM" id="SSF54368">
    <property type="entry name" value="Glutamine synthetase, N-terminal domain"/>
    <property type="match status" value="1"/>
</dbReference>
<keyword evidence="4" id="KW-0963">Cytoplasm</keyword>
<dbReference type="InterPro" id="IPR014746">
    <property type="entry name" value="Gln_synth/guanido_kin_cat_dom"/>
</dbReference>
<evidence type="ECO:0000256" key="10">
    <source>
        <dbReference type="RuleBase" id="RU004356"/>
    </source>
</evidence>
<organism evidence="13 14">
    <name type="scientific">Thermatribacter velox</name>
    <dbReference type="NCBI Taxonomy" id="3039681"/>
    <lineage>
        <taxon>Bacteria</taxon>
        <taxon>Pseudomonadati</taxon>
        <taxon>Atribacterota</taxon>
        <taxon>Atribacteria</taxon>
        <taxon>Atribacterales</taxon>
        <taxon>Thermatribacteraceae</taxon>
        <taxon>Thermatribacter</taxon>
    </lineage>
</organism>
<dbReference type="EC" id="6.3.1.2" evidence="10"/>
<evidence type="ECO:0000256" key="7">
    <source>
        <dbReference type="ARBA" id="ARBA00022840"/>
    </source>
</evidence>
<feature type="domain" description="GS catalytic" evidence="12">
    <location>
        <begin position="106"/>
        <end position="439"/>
    </location>
</feature>
<protein>
    <recommendedName>
        <fullName evidence="3 10">Glutamine synthetase</fullName>
        <ecNumber evidence="10">6.3.1.2</ecNumber>
    </recommendedName>
</protein>
<dbReference type="RefSeq" id="WP_369019155.1">
    <property type="nucleotide sequence ID" value="NZ_CP121689.1"/>
</dbReference>
<dbReference type="InterPro" id="IPR004809">
    <property type="entry name" value="Gln_synth_I"/>
</dbReference>
<evidence type="ECO:0000313" key="14">
    <source>
        <dbReference type="Proteomes" id="UP001461341"/>
    </source>
</evidence>
<dbReference type="PANTHER" id="PTHR43407">
    <property type="entry name" value="GLUTAMINE SYNTHETASE"/>
    <property type="match status" value="1"/>
</dbReference>
<dbReference type="InterPro" id="IPR008146">
    <property type="entry name" value="Gln_synth_cat_dom"/>
</dbReference>
<dbReference type="PROSITE" id="PS51987">
    <property type="entry name" value="GS_CATALYTIC"/>
    <property type="match status" value="1"/>
</dbReference>
<dbReference type="Proteomes" id="UP001461341">
    <property type="component" value="Chromosome"/>
</dbReference>
<dbReference type="GO" id="GO:0004356">
    <property type="term" value="F:glutamine synthetase activity"/>
    <property type="evidence" value="ECO:0007669"/>
    <property type="project" value="UniProtKB-EC"/>
</dbReference>
<comment type="similarity">
    <text evidence="2 8 9">Belongs to the glutamine synthetase family.</text>
</comment>
<gene>
    <name evidence="13" type="primary">glnA</name>
    <name evidence="13" type="ORF">QBE54_04485</name>
</gene>
<sequence>MSDSLKETLYKIKELKIDFLRLQFVDILGIPKNVEIPVKRAEVALYEGVGFDGSSIEGFVRIEESDMKLFPDVSTFMVLPWEEERKVARMICDVKKPNGELFEGCPRTNLKRCLEKLSERRWTLKVGTEAEFFILRYSEGKIVTSDKGSYFDLLPLDTEEGLRRDMVIALEKLGLNIEAAHHEVGHSQHEIDFEYGDALSIADNIITLKIAVKTLALRRGYIATFMPKPFFGVAGSGMHTHLSLFEEEKNLFYDPQSPDGLSKIARGFIAGLLQHARAYTAITNPLVNSYKRLVPGYEAPVYIAWAEKNRSPLVRVPPQRGKGTRAELRNPDPACNPYLAFSVILAAGMDGVDRELDPGKPLNNVNLYQVNDKEREEWGIDFLPSSLEEALKFLEEDEVIKNALTPHILDYYLKAKREEWKEYKNTVHPWEIERYLELY</sequence>
<reference evidence="13 14" key="1">
    <citation type="submission" date="2023-03" db="EMBL/GenBank/DDBJ databases">
        <title>Novel Species.</title>
        <authorList>
            <person name="Ma S."/>
        </authorList>
    </citation>
    <scope>NUCLEOTIDE SEQUENCE [LARGE SCALE GENOMIC DNA]</scope>
    <source>
        <strain evidence="13 14">B11</strain>
    </source>
</reference>
<evidence type="ECO:0000259" key="11">
    <source>
        <dbReference type="PROSITE" id="PS51986"/>
    </source>
</evidence>
<feature type="domain" description="GS beta-grasp" evidence="11">
    <location>
        <begin position="15"/>
        <end position="99"/>
    </location>
</feature>
<dbReference type="NCBIfam" id="TIGR00653">
    <property type="entry name" value="GlnA"/>
    <property type="match status" value="1"/>
</dbReference>
<dbReference type="PANTHER" id="PTHR43407:SF1">
    <property type="entry name" value="LENGSIN"/>
    <property type="match status" value="1"/>
</dbReference>
<dbReference type="SMART" id="SM01230">
    <property type="entry name" value="Gln-synt_C"/>
    <property type="match status" value="1"/>
</dbReference>
<dbReference type="InterPro" id="IPR027302">
    <property type="entry name" value="Gln_synth_N_conserv_site"/>
</dbReference>
<accession>A0ABZ2YDB5</accession>
<dbReference type="Pfam" id="PF03951">
    <property type="entry name" value="Gln-synt_N"/>
    <property type="match status" value="1"/>
</dbReference>
<evidence type="ECO:0000256" key="8">
    <source>
        <dbReference type="PROSITE-ProRule" id="PRU01330"/>
    </source>
</evidence>
<dbReference type="Gene3D" id="3.10.20.70">
    <property type="entry name" value="Glutamine synthetase, N-terminal domain"/>
    <property type="match status" value="1"/>
</dbReference>
<evidence type="ECO:0000256" key="4">
    <source>
        <dbReference type="ARBA" id="ARBA00022490"/>
    </source>
</evidence>
<dbReference type="PROSITE" id="PS00180">
    <property type="entry name" value="GLNA_1"/>
    <property type="match status" value="1"/>
</dbReference>
<dbReference type="Pfam" id="PF00120">
    <property type="entry name" value="Gln-synt_C"/>
    <property type="match status" value="1"/>
</dbReference>
<dbReference type="InterPro" id="IPR036651">
    <property type="entry name" value="Gln_synt_N_sf"/>
</dbReference>
<dbReference type="InterPro" id="IPR027303">
    <property type="entry name" value="Gln_synth_gly_rich_site"/>
</dbReference>
<dbReference type="EMBL" id="CP121689">
    <property type="protein sequence ID" value="WZL76989.1"/>
    <property type="molecule type" value="Genomic_DNA"/>
</dbReference>
<name>A0ABZ2YDB5_9BACT</name>
<evidence type="ECO:0000256" key="9">
    <source>
        <dbReference type="RuleBase" id="RU000384"/>
    </source>
</evidence>
<dbReference type="PROSITE" id="PS00181">
    <property type="entry name" value="GLNA_ATP"/>
    <property type="match status" value="1"/>
</dbReference>